<accession>A0A8J1YBJ6</accession>
<feature type="disulfide bond" evidence="13">
    <location>
        <begin position="558"/>
        <end position="568"/>
    </location>
</feature>
<dbReference type="SUPFAM" id="SSF57196">
    <property type="entry name" value="EGF/Laminin"/>
    <property type="match status" value="2"/>
</dbReference>
<dbReference type="GO" id="GO:0008270">
    <property type="term" value="F:zinc ion binding"/>
    <property type="evidence" value="ECO:0007669"/>
    <property type="project" value="UniProtKB-UniRule"/>
</dbReference>
<feature type="binding site" evidence="14">
    <location>
        <position position="241"/>
    </location>
    <ligand>
        <name>Zn(2+)</name>
        <dbReference type="ChEBI" id="CHEBI:29105"/>
        <note>catalytic</note>
    </ligand>
</feature>
<dbReference type="OrthoDB" id="431034at2759"/>
<dbReference type="PRINTS" id="PR00010">
    <property type="entry name" value="EGFBLOOD"/>
</dbReference>
<sequence length="720" mass="80608">MMNSVFTIATLYALFAVFLQQSQSVPIQSSTSTQATTSDGTQENVSLWQPPNNRSLEEWLQNNGQPEEEWKKVQEMMQQIQQMNCLKNGGCPASDAPSEITDGESSMSDLMDDDIILTIEQAQFILEQMQSRKKRKVHSFDRFPTKKWSTREPIKYKFDGQHTVFELTKIKGALSHWEEQTCLTFQEVSRNEIVSGSHIIFTKHRGCSSFYGRQERIVPQPVSLTAACIGWFGTMAHEIGHAIGFWHEHARPDRDDHIKVMYNNIRNGRQSQFIKQNWLNTDSYGVGYDLGSAMHYHSRAFTATGQNTIETINPLYKNTIGQRVALSFADVKVANLAYCADKCHRGLSQQCQHGGYQDPKACDRCRCADGWTGKYCEDLAPPKEAKCGGVLFAETENTMTQSIQSPGYNDGKYENGQECNWLIQAPAGSRVVLYFVDTFGVYCTQPSVGNACFHWVEVKYKNNKEQTGPRFCCYSTPSDRVTSEGNEMQVLFRANHTASRYKRKGFKARYYAEPINECESSPCTHGGQCVDGVNEYTCKCPKGFGGKNCEKEIETDICFEKCMNGGTCKESENDAEESFKCLCTKGFTGPTCEIACGGCSSDPGSIQPSCGGSCCRGAMLVSGDRCEVAVTSDWSTWSDCSNKCGGCGMRRRTRKITTSLFSKVNTESTSCNAQRCPATDDCDSKRICRFFPRSLQCRRPCPRCCQGYHEDNNGNCVLTL</sequence>
<evidence type="ECO:0000256" key="13">
    <source>
        <dbReference type="PROSITE-ProRule" id="PRU00076"/>
    </source>
</evidence>
<dbReference type="InterPro" id="IPR000152">
    <property type="entry name" value="EGF-type_Asp/Asn_hydroxyl_site"/>
</dbReference>
<name>A0A8J1YBJ6_OWEFU</name>
<dbReference type="GO" id="GO:0018996">
    <property type="term" value="P:molting cycle, collagen and cuticulin-based cuticle"/>
    <property type="evidence" value="ECO:0007669"/>
    <property type="project" value="InterPro"/>
</dbReference>
<keyword evidence="8 14" id="KW-0378">Hydrolase</keyword>
<dbReference type="SUPFAM" id="SSF49854">
    <property type="entry name" value="Spermadhesin, CUB domain"/>
    <property type="match status" value="1"/>
</dbReference>
<dbReference type="FunFam" id="2.10.25.10:FF:000122">
    <property type="entry name" value="Protein crumbs homolog 2"/>
    <property type="match status" value="1"/>
</dbReference>
<dbReference type="InterPro" id="IPR000884">
    <property type="entry name" value="TSP1_rpt"/>
</dbReference>
<evidence type="ECO:0000313" key="18">
    <source>
        <dbReference type="Proteomes" id="UP000749559"/>
    </source>
</evidence>
<evidence type="ECO:0000256" key="8">
    <source>
        <dbReference type="ARBA" id="ARBA00022801"/>
    </source>
</evidence>
<dbReference type="InterPro" id="IPR024079">
    <property type="entry name" value="MetalloPept_cat_dom_sf"/>
</dbReference>
<evidence type="ECO:0000256" key="3">
    <source>
        <dbReference type="ARBA" id="ARBA00022536"/>
    </source>
</evidence>
<dbReference type="InterPro" id="IPR001506">
    <property type="entry name" value="Peptidase_M12A"/>
</dbReference>
<feature type="compositionally biased region" description="Polar residues" evidence="16">
    <location>
        <begin position="39"/>
        <end position="52"/>
    </location>
</feature>
<comment type="subcellular location">
    <subcellularLocation>
        <location evidence="1">Secreted</location>
    </subcellularLocation>
</comment>
<dbReference type="SMART" id="SM00209">
    <property type="entry name" value="TSP1"/>
    <property type="match status" value="1"/>
</dbReference>
<dbReference type="PROSITE" id="PS00022">
    <property type="entry name" value="EGF_1"/>
    <property type="match status" value="3"/>
</dbReference>
<dbReference type="EC" id="3.4.24.-" evidence="15"/>
<feature type="disulfide bond" evidence="13">
    <location>
        <begin position="540"/>
        <end position="549"/>
    </location>
</feature>
<keyword evidence="4 14" id="KW-0645">Protease</keyword>
<keyword evidence="18" id="KW-1185">Reference proteome</keyword>
<evidence type="ECO:0000256" key="4">
    <source>
        <dbReference type="ARBA" id="ARBA00022670"/>
    </source>
</evidence>
<dbReference type="Gene3D" id="2.20.100.10">
    <property type="entry name" value="Thrombospondin type-1 (TSP1) repeat"/>
    <property type="match status" value="1"/>
</dbReference>
<evidence type="ECO:0000256" key="6">
    <source>
        <dbReference type="ARBA" id="ARBA00022729"/>
    </source>
</evidence>
<keyword evidence="12" id="KW-0325">Glycoprotein</keyword>
<dbReference type="Gene3D" id="3.40.390.10">
    <property type="entry name" value="Collagenase (Catalytic Domain)"/>
    <property type="match status" value="1"/>
</dbReference>
<dbReference type="InterPro" id="IPR000859">
    <property type="entry name" value="CUB_dom"/>
</dbReference>
<dbReference type="Pfam" id="PF01400">
    <property type="entry name" value="Astacin"/>
    <property type="match status" value="1"/>
</dbReference>
<gene>
    <name evidence="17" type="ORF">OFUS_LOCUS543</name>
</gene>
<dbReference type="EMBL" id="CAIIXF020000001">
    <property type="protein sequence ID" value="CAH1772851.1"/>
    <property type="molecule type" value="Genomic_DNA"/>
</dbReference>
<dbReference type="PROSITE" id="PS51864">
    <property type="entry name" value="ASTACIN"/>
    <property type="match status" value="1"/>
</dbReference>
<dbReference type="InterPro" id="IPR017050">
    <property type="entry name" value="Metallopeptidase_nem"/>
</dbReference>
<dbReference type="GO" id="GO:0004222">
    <property type="term" value="F:metalloendopeptidase activity"/>
    <property type="evidence" value="ECO:0007669"/>
    <property type="project" value="UniProtKB-UniRule"/>
</dbReference>
<dbReference type="SMART" id="SM00179">
    <property type="entry name" value="EGF_CA"/>
    <property type="match status" value="2"/>
</dbReference>
<dbReference type="InterPro" id="IPR036383">
    <property type="entry name" value="TSP1_rpt_sf"/>
</dbReference>
<evidence type="ECO:0000256" key="12">
    <source>
        <dbReference type="ARBA" id="ARBA00023180"/>
    </source>
</evidence>
<dbReference type="SMART" id="SM00235">
    <property type="entry name" value="ZnMc"/>
    <property type="match status" value="1"/>
</dbReference>
<dbReference type="SMART" id="SM00181">
    <property type="entry name" value="EGF"/>
    <property type="match status" value="3"/>
</dbReference>
<evidence type="ECO:0000256" key="16">
    <source>
        <dbReference type="SAM" id="MobiDB-lite"/>
    </source>
</evidence>
<comment type="caution">
    <text evidence="13">Lacks conserved residue(s) required for the propagation of feature annotation.</text>
</comment>
<dbReference type="GO" id="GO:0006508">
    <property type="term" value="P:proteolysis"/>
    <property type="evidence" value="ECO:0007669"/>
    <property type="project" value="UniProtKB-KW"/>
</dbReference>
<dbReference type="CDD" id="cd04280">
    <property type="entry name" value="ZnMc_astacin_like"/>
    <property type="match status" value="1"/>
</dbReference>
<dbReference type="InterPro" id="IPR000742">
    <property type="entry name" value="EGF"/>
</dbReference>
<dbReference type="PROSITE" id="PS50026">
    <property type="entry name" value="EGF_3"/>
    <property type="match status" value="2"/>
</dbReference>
<evidence type="ECO:0000256" key="11">
    <source>
        <dbReference type="ARBA" id="ARBA00023157"/>
    </source>
</evidence>
<dbReference type="GO" id="GO:0005576">
    <property type="term" value="C:extracellular region"/>
    <property type="evidence" value="ECO:0007669"/>
    <property type="project" value="UniProtKB-SubCell"/>
</dbReference>
<organism evidence="17 18">
    <name type="scientific">Owenia fusiformis</name>
    <name type="common">Polychaete worm</name>
    <dbReference type="NCBI Taxonomy" id="6347"/>
    <lineage>
        <taxon>Eukaryota</taxon>
        <taxon>Metazoa</taxon>
        <taxon>Spiralia</taxon>
        <taxon>Lophotrochozoa</taxon>
        <taxon>Annelida</taxon>
        <taxon>Polychaeta</taxon>
        <taxon>Sedentaria</taxon>
        <taxon>Canalipalpata</taxon>
        <taxon>Sabellida</taxon>
        <taxon>Oweniida</taxon>
        <taxon>Oweniidae</taxon>
        <taxon>Owenia</taxon>
    </lineage>
</organism>
<feature type="disulfide bond" evidence="13">
    <location>
        <begin position="583"/>
        <end position="592"/>
    </location>
</feature>
<feature type="binding site" evidence="14">
    <location>
        <position position="247"/>
    </location>
    <ligand>
        <name>Zn(2+)</name>
        <dbReference type="ChEBI" id="CHEBI:29105"/>
        <note>catalytic</note>
    </ligand>
</feature>
<dbReference type="InterPro" id="IPR035914">
    <property type="entry name" value="Sperma_CUB_dom_sf"/>
</dbReference>
<evidence type="ECO:0000313" key="17">
    <source>
        <dbReference type="EMBL" id="CAH1772851.1"/>
    </source>
</evidence>
<dbReference type="PROSITE" id="PS01180">
    <property type="entry name" value="CUB"/>
    <property type="match status" value="1"/>
</dbReference>
<dbReference type="PANTHER" id="PTHR10127">
    <property type="entry name" value="DISCOIDIN, CUB, EGF, LAMININ , AND ZINC METALLOPROTEASE DOMAIN CONTAINING"/>
    <property type="match status" value="1"/>
</dbReference>
<dbReference type="PROSITE" id="PS01186">
    <property type="entry name" value="EGF_2"/>
    <property type="match status" value="2"/>
</dbReference>
<dbReference type="PIRSF" id="PIRSF036365">
    <property type="entry name" value="Astacin_nematoda"/>
    <property type="match status" value="1"/>
</dbReference>
<keyword evidence="11 13" id="KW-1015">Disulfide bond</keyword>
<dbReference type="GO" id="GO:0005509">
    <property type="term" value="F:calcium ion binding"/>
    <property type="evidence" value="ECO:0007669"/>
    <property type="project" value="InterPro"/>
</dbReference>
<dbReference type="SMART" id="SM00042">
    <property type="entry name" value="CUB"/>
    <property type="match status" value="1"/>
</dbReference>
<dbReference type="PROSITE" id="PS00010">
    <property type="entry name" value="ASX_HYDROXYL"/>
    <property type="match status" value="1"/>
</dbReference>
<dbReference type="PANTHER" id="PTHR10127:SF813">
    <property type="entry name" value="ZINC METALLOPROTEINASE DPY-31"/>
    <property type="match status" value="1"/>
</dbReference>
<dbReference type="AlphaFoldDB" id="A0A8J1YBJ6"/>
<dbReference type="InterPro" id="IPR006026">
    <property type="entry name" value="Peptidase_Metallo"/>
</dbReference>
<dbReference type="Pfam" id="PF00431">
    <property type="entry name" value="CUB"/>
    <property type="match status" value="1"/>
</dbReference>
<keyword evidence="7" id="KW-0677">Repeat</keyword>
<dbReference type="Gene3D" id="2.60.120.290">
    <property type="entry name" value="Spermadhesin, CUB domain"/>
    <property type="match status" value="1"/>
</dbReference>
<evidence type="ECO:0000256" key="2">
    <source>
        <dbReference type="ARBA" id="ARBA00022525"/>
    </source>
</evidence>
<dbReference type="InterPro" id="IPR001881">
    <property type="entry name" value="EGF-like_Ca-bd_dom"/>
</dbReference>
<comment type="cofactor">
    <cofactor evidence="14 15">
        <name>Zn(2+)</name>
        <dbReference type="ChEBI" id="CHEBI:29105"/>
    </cofactor>
    <text evidence="14 15">Binds 1 zinc ion per subunit.</text>
</comment>
<keyword evidence="2" id="KW-0964">Secreted</keyword>
<feature type="region of interest" description="Disordered" evidence="16">
    <location>
        <begin position="30"/>
        <end position="52"/>
    </location>
</feature>
<evidence type="ECO:0000256" key="9">
    <source>
        <dbReference type="ARBA" id="ARBA00022833"/>
    </source>
</evidence>
<dbReference type="SUPFAM" id="SSF55486">
    <property type="entry name" value="Metalloproteases ('zincins'), catalytic domain"/>
    <property type="match status" value="1"/>
</dbReference>
<dbReference type="CDD" id="cd00041">
    <property type="entry name" value="CUB"/>
    <property type="match status" value="1"/>
</dbReference>
<evidence type="ECO:0000256" key="15">
    <source>
        <dbReference type="RuleBase" id="RU361183"/>
    </source>
</evidence>
<feature type="chain" id="PRO_5042621185" description="Metalloendopeptidase" evidence="15">
    <location>
        <begin position="25"/>
        <end position="720"/>
    </location>
</feature>
<dbReference type="PRINTS" id="PR00480">
    <property type="entry name" value="ASTACIN"/>
</dbReference>
<dbReference type="CDD" id="cd00054">
    <property type="entry name" value="EGF_CA"/>
    <property type="match status" value="2"/>
</dbReference>
<feature type="signal peptide" evidence="15">
    <location>
        <begin position="1"/>
        <end position="24"/>
    </location>
</feature>
<reference evidence="17" key="1">
    <citation type="submission" date="2022-03" db="EMBL/GenBank/DDBJ databases">
        <authorList>
            <person name="Martin C."/>
        </authorList>
    </citation>
    <scope>NUCLEOTIDE SEQUENCE</scope>
</reference>
<keyword evidence="5 14" id="KW-0479">Metal-binding</keyword>
<dbReference type="Pfam" id="PF00008">
    <property type="entry name" value="EGF"/>
    <property type="match status" value="2"/>
</dbReference>
<keyword evidence="3 13" id="KW-0245">EGF-like domain</keyword>
<evidence type="ECO:0000256" key="7">
    <source>
        <dbReference type="ARBA" id="ARBA00022737"/>
    </source>
</evidence>
<protein>
    <recommendedName>
        <fullName evidence="15">Metalloendopeptidase</fullName>
        <ecNumber evidence="15">3.4.24.-</ecNumber>
    </recommendedName>
</protein>
<evidence type="ECO:0000256" key="5">
    <source>
        <dbReference type="ARBA" id="ARBA00022723"/>
    </source>
</evidence>
<keyword evidence="10 14" id="KW-0482">Metalloprotease</keyword>
<dbReference type="Gene3D" id="2.10.25.10">
    <property type="entry name" value="Laminin"/>
    <property type="match status" value="2"/>
</dbReference>
<evidence type="ECO:0000256" key="10">
    <source>
        <dbReference type="ARBA" id="ARBA00023049"/>
    </source>
</evidence>
<proteinExistence type="predicted"/>
<dbReference type="InterPro" id="IPR034035">
    <property type="entry name" value="Astacin-like_dom"/>
</dbReference>
<dbReference type="Proteomes" id="UP000749559">
    <property type="component" value="Unassembled WGS sequence"/>
</dbReference>
<keyword evidence="6 15" id="KW-0732">Signal</keyword>
<dbReference type="PROSITE" id="PS50092">
    <property type="entry name" value="TSP1"/>
    <property type="match status" value="1"/>
</dbReference>
<feature type="binding site" evidence="14">
    <location>
        <position position="237"/>
    </location>
    <ligand>
        <name>Zn(2+)</name>
        <dbReference type="ChEBI" id="CHEBI:29105"/>
        <note>catalytic</note>
    </ligand>
</feature>
<evidence type="ECO:0000256" key="1">
    <source>
        <dbReference type="ARBA" id="ARBA00004613"/>
    </source>
</evidence>
<comment type="caution">
    <text evidence="17">The sequence shown here is derived from an EMBL/GenBank/DDBJ whole genome shotgun (WGS) entry which is preliminary data.</text>
</comment>
<keyword evidence="9 14" id="KW-0862">Zinc</keyword>
<feature type="active site" evidence="14">
    <location>
        <position position="238"/>
    </location>
</feature>
<evidence type="ECO:0000256" key="14">
    <source>
        <dbReference type="PROSITE-ProRule" id="PRU01211"/>
    </source>
</evidence>